<evidence type="ECO:0000256" key="2">
    <source>
        <dbReference type="SAM" id="Phobius"/>
    </source>
</evidence>
<sequence>MLALLNTLLYEDGYRYANFASTILMLVISIVVIIAGSFMFFIEPTTPVEEEKHDSNLAPFIVIITIIIILLELLIVIGSAFDGNYMNFFLFISGTIQKAVQLFIYHCRLCEFIPKRGRLYGASWYYKTIALINFILWVESIEVTKDRQTIYMEKILKGGYSIFAKAYTALIVDYRLICCILFVEHAFEIDKTIKSDETEKENQLRQDATTQRKPETDEIHHSSFEEYQKFKSKVKLYKGAGVISGLGIVFLQTFNAMVYTGNNMVGPWTNVMGCVAVWSFFLAGILLLNKVHQSKKDGHVEENQENPGIEYLMIAMGLFSTMFWVAKTVAISMWAYRAYISDSELSLYLIWTTVKDVHFPFIQIFQIYLFVTLDVTSTRKGIFKKELISYFLTPFLMLAALAIFFNLIICEYTFHVEELAKDANFTTVTQIVYGTGSPLGLGFSLHIVLHFYTMYCQMKHYQNRYPSIDKDDNRNLGDGNRLDENDDNKPLIEQQNA</sequence>
<feature type="region of interest" description="Disordered" evidence="1">
    <location>
        <begin position="469"/>
        <end position="497"/>
    </location>
</feature>
<name>A0A7M5UU50_9CNID</name>
<feature type="compositionally biased region" description="Basic and acidic residues" evidence="1">
    <location>
        <begin position="469"/>
        <end position="490"/>
    </location>
</feature>
<keyword evidence="2" id="KW-1133">Transmembrane helix</keyword>
<proteinExistence type="predicted"/>
<protein>
    <submittedName>
        <fullName evidence="3">Uncharacterized protein</fullName>
    </submittedName>
</protein>
<keyword evidence="4" id="KW-1185">Reference proteome</keyword>
<feature type="transmembrane region" description="Helical" evidence="2">
    <location>
        <begin position="309"/>
        <end position="337"/>
    </location>
</feature>
<feature type="transmembrane region" description="Helical" evidence="2">
    <location>
        <begin position="431"/>
        <end position="455"/>
    </location>
</feature>
<accession>A0A7M5UU50</accession>
<keyword evidence="2" id="KW-0812">Transmembrane</keyword>
<evidence type="ECO:0000313" key="3">
    <source>
        <dbReference type="EnsemblMetazoa" id="CLYHEMP004553.3"/>
    </source>
</evidence>
<feature type="transmembrane region" description="Helical" evidence="2">
    <location>
        <begin position="265"/>
        <end position="288"/>
    </location>
</feature>
<evidence type="ECO:0000313" key="4">
    <source>
        <dbReference type="Proteomes" id="UP000594262"/>
    </source>
</evidence>
<feature type="transmembrane region" description="Helical" evidence="2">
    <location>
        <begin position="20"/>
        <end position="42"/>
    </location>
</feature>
<organism evidence="3 4">
    <name type="scientific">Clytia hemisphaerica</name>
    <dbReference type="NCBI Taxonomy" id="252671"/>
    <lineage>
        <taxon>Eukaryota</taxon>
        <taxon>Metazoa</taxon>
        <taxon>Cnidaria</taxon>
        <taxon>Hydrozoa</taxon>
        <taxon>Hydroidolina</taxon>
        <taxon>Leptothecata</taxon>
        <taxon>Obeliida</taxon>
        <taxon>Clytiidae</taxon>
        <taxon>Clytia</taxon>
    </lineage>
</organism>
<feature type="transmembrane region" description="Helical" evidence="2">
    <location>
        <begin position="357"/>
        <end position="375"/>
    </location>
</feature>
<feature type="transmembrane region" description="Helical" evidence="2">
    <location>
        <begin position="57"/>
        <end position="81"/>
    </location>
</feature>
<dbReference type="Proteomes" id="UP000594262">
    <property type="component" value="Unplaced"/>
</dbReference>
<feature type="transmembrane region" description="Helical" evidence="2">
    <location>
        <begin position="387"/>
        <end position="409"/>
    </location>
</feature>
<evidence type="ECO:0000256" key="1">
    <source>
        <dbReference type="SAM" id="MobiDB-lite"/>
    </source>
</evidence>
<dbReference type="EnsemblMetazoa" id="CLYHEMT004553.3">
    <property type="protein sequence ID" value="CLYHEMP004553.3"/>
    <property type="gene ID" value="CLYHEMG004553"/>
</dbReference>
<feature type="region of interest" description="Disordered" evidence="1">
    <location>
        <begin position="198"/>
        <end position="217"/>
    </location>
</feature>
<feature type="transmembrane region" description="Helical" evidence="2">
    <location>
        <begin position="236"/>
        <end position="259"/>
    </location>
</feature>
<reference evidence="3" key="1">
    <citation type="submission" date="2021-01" db="UniProtKB">
        <authorList>
            <consortium name="EnsemblMetazoa"/>
        </authorList>
    </citation>
    <scope>IDENTIFICATION</scope>
</reference>
<dbReference type="OrthoDB" id="5963218at2759"/>
<keyword evidence="2" id="KW-0472">Membrane</keyword>
<dbReference type="AlphaFoldDB" id="A0A7M5UU50"/>